<evidence type="ECO:0000256" key="1">
    <source>
        <dbReference type="SAM" id="MobiDB-lite"/>
    </source>
</evidence>
<feature type="chain" id="PRO_5012222255" description="Gram-positive cocci surface proteins LPxTG domain-containing protein" evidence="3">
    <location>
        <begin position="29"/>
        <end position="704"/>
    </location>
</feature>
<evidence type="ECO:0008006" key="6">
    <source>
        <dbReference type="Google" id="ProtNLM"/>
    </source>
</evidence>
<keyword evidence="2" id="KW-0812">Transmembrane</keyword>
<feature type="compositionally biased region" description="Basic and acidic residues" evidence="1">
    <location>
        <begin position="278"/>
        <end position="290"/>
    </location>
</feature>
<feature type="compositionally biased region" description="Acidic residues" evidence="1">
    <location>
        <begin position="194"/>
        <end position="216"/>
    </location>
</feature>
<dbReference type="RefSeq" id="WP_097328456.1">
    <property type="nucleotide sequence ID" value="NZ_OBDY01000038.1"/>
</dbReference>
<protein>
    <recommendedName>
        <fullName evidence="6">Gram-positive cocci surface proteins LPxTG domain-containing protein</fullName>
    </recommendedName>
</protein>
<gene>
    <name evidence="4" type="ORF">SAMN05421748_13864</name>
</gene>
<keyword evidence="5" id="KW-1185">Reference proteome</keyword>
<evidence type="ECO:0000256" key="3">
    <source>
        <dbReference type="SAM" id="SignalP"/>
    </source>
</evidence>
<keyword evidence="3" id="KW-0732">Signal</keyword>
<dbReference type="AlphaFoldDB" id="A0A285KDW1"/>
<feature type="region of interest" description="Disordered" evidence="1">
    <location>
        <begin position="357"/>
        <end position="389"/>
    </location>
</feature>
<dbReference type="OrthoDB" id="3296696at2"/>
<feature type="compositionally biased region" description="Low complexity" evidence="1">
    <location>
        <begin position="229"/>
        <end position="245"/>
    </location>
</feature>
<dbReference type="EMBL" id="OBDY01000038">
    <property type="protein sequence ID" value="SNY70819.1"/>
    <property type="molecule type" value="Genomic_DNA"/>
</dbReference>
<feature type="signal peptide" evidence="3">
    <location>
        <begin position="1"/>
        <end position="28"/>
    </location>
</feature>
<proteinExistence type="predicted"/>
<evidence type="ECO:0000313" key="4">
    <source>
        <dbReference type="EMBL" id="SNY70819.1"/>
    </source>
</evidence>
<keyword evidence="2" id="KW-1133">Transmembrane helix</keyword>
<feature type="region of interest" description="Disordered" evidence="1">
    <location>
        <begin position="186"/>
        <end position="326"/>
    </location>
</feature>
<name>A0A285KDW1_9ACTN</name>
<feature type="region of interest" description="Disordered" evidence="1">
    <location>
        <begin position="613"/>
        <end position="634"/>
    </location>
</feature>
<feature type="compositionally biased region" description="Low complexity" evidence="1">
    <location>
        <begin position="253"/>
        <end position="264"/>
    </location>
</feature>
<organism evidence="4 5">
    <name type="scientific">Paractinoplanes atraurantiacus</name>
    <dbReference type="NCBI Taxonomy" id="1036182"/>
    <lineage>
        <taxon>Bacteria</taxon>
        <taxon>Bacillati</taxon>
        <taxon>Actinomycetota</taxon>
        <taxon>Actinomycetes</taxon>
        <taxon>Micromonosporales</taxon>
        <taxon>Micromonosporaceae</taxon>
        <taxon>Paractinoplanes</taxon>
    </lineage>
</organism>
<keyword evidence="2" id="KW-0472">Membrane</keyword>
<feature type="transmembrane region" description="Helical" evidence="2">
    <location>
        <begin position="678"/>
        <end position="697"/>
    </location>
</feature>
<accession>A0A285KDW1</accession>
<evidence type="ECO:0000256" key="2">
    <source>
        <dbReference type="SAM" id="Phobius"/>
    </source>
</evidence>
<dbReference type="Proteomes" id="UP000219612">
    <property type="component" value="Unassembled WGS sequence"/>
</dbReference>
<evidence type="ECO:0000313" key="5">
    <source>
        <dbReference type="Proteomes" id="UP000219612"/>
    </source>
</evidence>
<reference evidence="4 5" key="1">
    <citation type="submission" date="2017-09" db="EMBL/GenBank/DDBJ databases">
        <authorList>
            <person name="Ehlers B."/>
            <person name="Leendertz F.H."/>
        </authorList>
    </citation>
    <scope>NUCLEOTIDE SEQUENCE [LARGE SCALE GENOMIC DNA]</scope>
    <source>
        <strain evidence="4 5">CGMCC 4.6857</strain>
    </source>
</reference>
<sequence>MTPARSLAASVVALGFTGALSAPLPAFAAPAPCERAESYAAQSGAELLRIEKLAVQVPEVRYKKPKTESARDTGAAARVLGAVDDPIADPEDSDTLSEGIGMLGTAVLGTLTPRPNPKAATDGEADVVTPANEVTGHLGQAAEHGETLVNGLKAAGGASPLSSGSGAGGPLEGGVVGSQLKAAGVAAARNPASADDDSDDADSGDTDSADANDDLDAPGADGNGSNARGSDGNGSNARGSNARGSGSHGSGAHGSAARGDAAGAGDDGAAGDGSSKGATDRDTGRNKSGDEGDFEDDGDSAGSTSAEESPEDGVAEKGRTATLSDVGVGETRTAMIAEAKVSAAAYGRLLDGEAQGNGGLSKPLLQKAPPTNPKAAHRSTPAGKAGPLRLGAGQMTAHAQWEAGMACGRAAGETTRSEAGISGLRLLDGLVRVPQKLSSESTTALERNGEAARSVASSTVKAGRIELAGGKVVVRVLRAPALTTSMSAADGGKVDYRPAVVEVSGDGIATKRLEAPGDHADITLAPERHATESVPLSRLSELTKGGRLPVPAVPGLPPVAAAPDLPPATGTPKTESATNAGTRLRIALGDVRHATKGTAIAARASAVKVSLVQAASGKPGSKDRGKPGYGPRATTTLDMAFGVLESAAVSPAADRPAGAGTGGAGGGLPVTGPRLDRLAMAGGTLLVAGIAAVAVTMRRRRSRH</sequence>